<dbReference type="PANTHER" id="PTHR21092:SF0">
    <property type="entry name" value="NICASTRIN"/>
    <property type="match status" value="1"/>
</dbReference>
<gene>
    <name evidence="1" type="ORF">SMTD_LOCUS19113</name>
</gene>
<dbReference type="EMBL" id="UZAL01041681">
    <property type="protein sequence ID" value="VDP78898.1"/>
    <property type="molecule type" value="Genomic_DNA"/>
</dbReference>
<evidence type="ECO:0000313" key="1">
    <source>
        <dbReference type="EMBL" id="VDP78898.1"/>
    </source>
</evidence>
<dbReference type="GO" id="GO:0005886">
    <property type="term" value="C:plasma membrane"/>
    <property type="evidence" value="ECO:0007669"/>
    <property type="project" value="TreeGrafter"/>
</dbReference>
<reference evidence="1 2" key="1">
    <citation type="submission" date="2018-11" db="EMBL/GenBank/DDBJ databases">
        <authorList>
            <consortium name="Pathogen Informatics"/>
        </authorList>
    </citation>
    <scope>NUCLEOTIDE SEQUENCE [LARGE SCALE GENOMIC DNA]</scope>
    <source>
        <strain>Denwood</strain>
        <strain evidence="2">Zambia</strain>
    </source>
</reference>
<evidence type="ECO:0000313" key="2">
    <source>
        <dbReference type="Proteomes" id="UP000269396"/>
    </source>
</evidence>
<name>A0A183PXM7_9TREM</name>
<dbReference type="AlphaFoldDB" id="A0A183PXM7"/>
<keyword evidence="2" id="KW-1185">Reference proteome</keyword>
<sequence>MPSQRLPRRALFADSGTGWKKRRWSVHDMVSWYERKLKKRRGGQCMTWCRGMKESFKGLASLHDSLDSQFEKDLLFSFLDNEAYDFMGSSRFSYDLSSGNIARYTGDPVIWNNVYAIIELDELGLSRKRDNYSMFFMLTDDKTYNVTRNLTDNIFHHLTAASETNQKVDIKRPLNKLRKLPLPPISSMQTLLQNSPRPLPHVVLSDYDRPPFLNKHFESFLDTRWPPLDNPTADTTLLDFANTLADALHRIFTKNLKDFLGKKFRSHNTTRETP</sequence>
<dbReference type="InterPro" id="IPR008710">
    <property type="entry name" value="Nicastrin"/>
</dbReference>
<organism evidence="1 2">
    <name type="scientific">Schistosoma mattheei</name>
    <dbReference type="NCBI Taxonomy" id="31246"/>
    <lineage>
        <taxon>Eukaryota</taxon>
        <taxon>Metazoa</taxon>
        <taxon>Spiralia</taxon>
        <taxon>Lophotrochozoa</taxon>
        <taxon>Platyhelminthes</taxon>
        <taxon>Trematoda</taxon>
        <taxon>Digenea</taxon>
        <taxon>Strigeidida</taxon>
        <taxon>Schistosomatoidea</taxon>
        <taxon>Schistosomatidae</taxon>
        <taxon>Schistosoma</taxon>
    </lineage>
</organism>
<dbReference type="Proteomes" id="UP000269396">
    <property type="component" value="Unassembled WGS sequence"/>
</dbReference>
<dbReference type="PANTHER" id="PTHR21092">
    <property type="entry name" value="NICASTRIN"/>
    <property type="match status" value="1"/>
</dbReference>
<dbReference type="GO" id="GO:0016485">
    <property type="term" value="P:protein processing"/>
    <property type="evidence" value="ECO:0007669"/>
    <property type="project" value="InterPro"/>
</dbReference>
<dbReference type="STRING" id="31246.A0A183PXM7"/>
<protein>
    <submittedName>
        <fullName evidence="1">Uncharacterized protein</fullName>
    </submittedName>
</protein>
<accession>A0A183PXM7</accession>
<proteinExistence type="predicted"/>
<dbReference type="Pfam" id="PF05450">
    <property type="entry name" value="Nicastrin"/>
    <property type="match status" value="1"/>
</dbReference>